<dbReference type="EMBL" id="JADBJN010000004">
    <property type="protein sequence ID" value="KAG5667333.1"/>
    <property type="molecule type" value="Genomic_DNA"/>
</dbReference>
<dbReference type="PROSITE" id="PS51450">
    <property type="entry name" value="LRR"/>
    <property type="match status" value="1"/>
</dbReference>
<evidence type="ECO:0000256" key="3">
    <source>
        <dbReference type="ARBA" id="ARBA00022737"/>
    </source>
</evidence>
<dbReference type="InterPro" id="IPR003591">
    <property type="entry name" value="Leu-rich_rpt_typical-subtyp"/>
</dbReference>
<dbReference type="Pfam" id="PF13855">
    <property type="entry name" value="LRR_8"/>
    <property type="match status" value="1"/>
</dbReference>
<dbReference type="Gene3D" id="3.80.10.10">
    <property type="entry name" value="Ribonuclease Inhibitor"/>
    <property type="match status" value="2"/>
</dbReference>
<evidence type="ECO:0000256" key="2">
    <source>
        <dbReference type="ARBA" id="ARBA00022729"/>
    </source>
</evidence>
<protein>
    <submittedName>
        <fullName evidence="6">Uncharacterized protein</fullName>
    </submittedName>
</protein>
<sequence length="356" mass="40881">MNYRLPIFIVTFEILKVLSQEIIDSNQSINEVTATCIYSFRPPNNQYSCHLWNAEITSPNHVLRIIGDHLPGQTDADVTAVFSGRNFVQSYFNGEIFQKFPNLHILEIATVQLQGISTNAFNFCFNLRDLRIGHSNMTTFHPRMLANCQNLRNFNVFATTISSLPSDLFGTIQNLENFSFTSSRLTTLPSLIFQFSRNLRSRHSGMSNLNFNIFKQFLMLDLLDIEAEQSLRNIAWDALPESLRTLRVENIGEPIPQNAFSNLTNLMDFSLSGWLIGNLHQNTFKNQHNLRFLHLLECGITELHPELFSSLHRLQHLSLSFNQIEELPAGVFANLENLGDGDWNNLFLMNNKIRRN</sequence>
<feature type="chain" id="PRO_5039902158" evidence="5">
    <location>
        <begin position="20"/>
        <end position="356"/>
    </location>
</feature>
<gene>
    <name evidence="6" type="ORF">PVAND_015316</name>
</gene>
<evidence type="ECO:0000256" key="5">
    <source>
        <dbReference type="SAM" id="SignalP"/>
    </source>
</evidence>
<keyword evidence="1" id="KW-0433">Leucine-rich repeat</keyword>
<evidence type="ECO:0000256" key="4">
    <source>
        <dbReference type="ARBA" id="ARBA00023180"/>
    </source>
</evidence>
<keyword evidence="3" id="KW-0677">Repeat</keyword>
<keyword evidence="7" id="KW-1185">Reference proteome</keyword>
<dbReference type="PANTHER" id="PTHR45842:SF12">
    <property type="entry name" value="KEKKON 5, ISOFORM A"/>
    <property type="match status" value="1"/>
</dbReference>
<proteinExistence type="predicted"/>
<dbReference type="InterPro" id="IPR032675">
    <property type="entry name" value="LRR_dom_sf"/>
</dbReference>
<comment type="caution">
    <text evidence="6">The sequence shown here is derived from an EMBL/GenBank/DDBJ whole genome shotgun (WGS) entry which is preliminary data.</text>
</comment>
<dbReference type="Pfam" id="PF13306">
    <property type="entry name" value="LRR_5"/>
    <property type="match status" value="1"/>
</dbReference>
<reference evidence="6" key="1">
    <citation type="submission" date="2021-03" db="EMBL/GenBank/DDBJ databases">
        <title>Chromosome level genome of the anhydrobiotic midge Polypedilum vanderplanki.</title>
        <authorList>
            <person name="Yoshida Y."/>
            <person name="Kikawada T."/>
            <person name="Gusev O."/>
        </authorList>
    </citation>
    <scope>NUCLEOTIDE SEQUENCE</scope>
    <source>
        <strain evidence="6">NIAS01</strain>
        <tissue evidence="6">Whole body or cell culture</tissue>
    </source>
</reference>
<evidence type="ECO:0000313" key="6">
    <source>
        <dbReference type="EMBL" id="KAG5667333.1"/>
    </source>
</evidence>
<dbReference type="SMART" id="SM00369">
    <property type="entry name" value="LRR_TYP"/>
    <property type="match status" value="4"/>
</dbReference>
<keyword evidence="4" id="KW-0325">Glycoprotein</keyword>
<feature type="signal peptide" evidence="5">
    <location>
        <begin position="1"/>
        <end position="19"/>
    </location>
</feature>
<organism evidence="6 7">
    <name type="scientific">Polypedilum vanderplanki</name>
    <name type="common">Sleeping chironomid midge</name>
    <dbReference type="NCBI Taxonomy" id="319348"/>
    <lineage>
        <taxon>Eukaryota</taxon>
        <taxon>Metazoa</taxon>
        <taxon>Ecdysozoa</taxon>
        <taxon>Arthropoda</taxon>
        <taxon>Hexapoda</taxon>
        <taxon>Insecta</taxon>
        <taxon>Pterygota</taxon>
        <taxon>Neoptera</taxon>
        <taxon>Endopterygota</taxon>
        <taxon>Diptera</taxon>
        <taxon>Nematocera</taxon>
        <taxon>Chironomoidea</taxon>
        <taxon>Chironomidae</taxon>
        <taxon>Chironominae</taxon>
        <taxon>Polypedilum</taxon>
        <taxon>Polypedilum</taxon>
    </lineage>
</organism>
<dbReference type="InterPro" id="IPR001611">
    <property type="entry name" value="Leu-rich_rpt"/>
</dbReference>
<accession>A0A9J6BC95</accession>
<dbReference type="AlphaFoldDB" id="A0A9J6BC95"/>
<dbReference type="InterPro" id="IPR050467">
    <property type="entry name" value="LRFN"/>
</dbReference>
<dbReference type="InterPro" id="IPR026906">
    <property type="entry name" value="LRR_5"/>
</dbReference>
<name>A0A9J6BC95_POLVA</name>
<dbReference type="Proteomes" id="UP001107558">
    <property type="component" value="Chromosome 4"/>
</dbReference>
<evidence type="ECO:0000256" key="1">
    <source>
        <dbReference type="ARBA" id="ARBA00022614"/>
    </source>
</evidence>
<evidence type="ECO:0000313" key="7">
    <source>
        <dbReference type="Proteomes" id="UP001107558"/>
    </source>
</evidence>
<dbReference type="PANTHER" id="PTHR45842">
    <property type="entry name" value="SYNAPTIC ADHESION-LIKE MOLECULE SALM"/>
    <property type="match status" value="1"/>
</dbReference>
<keyword evidence="2 5" id="KW-0732">Signal</keyword>
<dbReference type="SUPFAM" id="SSF52058">
    <property type="entry name" value="L domain-like"/>
    <property type="match status" value="1"/>
</dbReference>